<evidence type="ECO:0000259" key="1">
    <source>
        <dbReference type="Pfam" id="PF01261"/>
    </source>
</evidence>
<dbReference type="SUPFAM" id="SSF51658">
    <property type="entry name" value="Xylose isomerase-like"/>
    <property type="match status" value="1"/>
</dbReference>
<gene>
    <name evidence="2" type="ORF">CVM52_08755</name>
</gene>
<dbReference type="Pfam" id="PF01261">
    <property type="entry name" value="AP_endonuc_2"/>
    <property type="match status" value="1"/>
</dbReference>
<accession>A0A2M8J2V8</accession>
<reference evidence="2 3" key="1">
    <citation type="journal article" date="2018" name="Int. J. Syst. Evol. Microbiol.">
        <title>Pseudooceanicola lipolyticus sp. nov., a marine alphaproteobacterium, reclassification of Oceanicola flagellatus as Pseudooceanicola flagellatus comb. nov. and emended description of the genus Pseudooceanicola.</title>
        <authorList>
            <person name="Huang M.-M."/>
            <person name="Guo L.-L."/>
            <person name="Wu Y.-H."/>
            <person name="Lai Q.-L."/>
            <person name="Shao Z.-Z."/>
            <person name="Wang C.-S."/>
            <person name="Wu M."/>
            <person name="Xu X.-W."/>
        </authorList>
    </citation>
    <scope>NUCLEOTIDE SEQUENCE [LARGE SCALE GENOMIC DNA]</scope>
    <source>
        <strain evidence="2 3">157</strain>
    </source>
</reference>
<comment type="caution">
    <text evidence="2">The sequence shown here is derived from an EMBL/GenBank/DDBJ whole genome shotgun (WGS) entry which is preliminary data.</text>
</comment>
<sequence>MKCDQVTLAQLGLNDEGPLAMLEAAAESGFRGIGLPLRSGALKTLKVEIVGNHKLVHQIRRTADDAGLIIFDTESLVLGHEPDRETLRMIFETAYELGATRMSCLGFEPAIGPGHMREGEEPHRLATICEIAAEFGLMIGIEFMMFRSIATLEDARRIVVDSGAPNARIILDALHCFRSGLTMEQLQALDPALVSHLQLCDAVAQAPAPDKLVDEARAHRLMPGQGAIPLAEMIRILPDDTPLSLEIPVQENAHLPVKERVKRGAQALAAFNP</sequence>
<keyword evidence="3" id="KW-1185">Reference proteome</keyword>
<dbReference type="AlphaFoldDB" id="A0A2M8J2V8"/>
<proteinExistence type="predicted"/>
<protein>
    <recommendedName>
        <fullName evidence="1">Xylose isomerase-like TIM barrel domain-containing protein</fullName>
    </recommendedName>
</protein>
<evidence type="ECO:0000313" key="3">
    <source>
        <dbReference type="Proteomes" id="UP000231553"/>
    </source>
</evidence>
<dbReference type="EMBL" id="PGTB01000022">
    <property type="protein sequence ID" value="PJE37112.1"/>
    <property type="molecule type" value="Genomic_DNA"/>
</dbReference>
<dbReference type="Gene3D" id="3.20.20.150">
    <property type="entry name" value="Divalent-metal-dependent TIM barrel enzymes"/>
    <property type="match status" value="1"/>
</dbReference>
<dbReference type="RefSeq" id="WP_100162132.1">
    <property type="nucleotide sequence ID" value="NZ_PGTB01000022.1"/>
</dbReference>
<feature type="domain" description="Xylose isomerase-like TIM barrel" evidence="1">
    <location>
        <begin position="22"/>
        <end position="268"/>
    </location>
</feature>
<dbReference type="OrthoDB" id="9072761at2"/>
<evidence type="ECO:0000313" key="2">
    <source>
        <dbReference type="EMBL" id="PJE37112.1"/>
    </source>
</evidence>
<dbReference type="InterPro" id="IPR050312">
    <property type="entry name" value="IolE/XylAMocC-like"/>
</dbReference>
<name>A0A2M8J2V8_9RHOB</name>
<dbReference type="InterPro" id="IPR036237">
    <property type="entry name" value="Xyl_isomerase-like_sf"/>
</dbReference>
<organism evidence="2 3">
    <name type="scientific">Pseudooceanicola lipolyticus</name>
    <dbReference type="NCBI Taxonomy" id="2029104"/>
    <lineage>
        <taxon>Bacteria</taxon>
        <taxon>Pseudomonadati</taxon>
        <taxon>Pseudomonadota</taxon>
        <taxon>Alphaproteobacteria</taxon>
        <taxon>Rhodobacterales</taxon>
        <taxon>Paracoccaceae</taxon>
        <taxon>Pseudooceanicola</taxon>
    </lineage>
</organism>
<dbReference type="PANTHER" id="PTHR12110:SF48">
    <property type="entry name" value="BLL3656 PROTEIN"/>
    <property type="match status" value="1"/>
</dbReference>
<dbReference type="PANTHER" id="PTHR12110">
    <property type="entry name" value="HYDROXYPYRUVATE ISOMERASE"/>
    <property type="match status" value="1"/>
</dbReference>
<dbReference type="Proteomes" id="UP000231553">
    <property type="component" value="Unassembled WGS sequence"/>
</dbReference>
<dbReference type="InterPro" id="IPR013022">
    <property type="entry name" value="Xyl_isomerase-like_TIM-brl"/>
</dbReference>